<dbReference type="Proteomes" id="UP001377168">
    <property type="component" value="Unassembled WGS sequence"/>
</dbReference>
<sequence length="589" mass="61316">MNSEHLKTAAISTLVAATLVTGVVVLVPGRDELSPRPAPGSPGGRAAAAAATGIPAALDDLTSLIAERERWLEAHPRDGESWALLGSAYVQRGTRLADWAAFPKAESALHRSLEALPAEEGNTEALVGLATLANARQDFVTARALAERAVKQRPKRWTAYPALIEACNGLGDYKAVIKAMDTLTSLHTGSQALGLAARVYRNRGWREDAAATAYDAVGSASNRAEKAVALQQLGDLAWERGEPQEAVEAYDRALKLAPDLHPALASRARALAALGRTDEAFRDYQAALEELPLPQYALEAGELYESLGLNGDAQSQYELMRTSATKAGEYGVNQDLVLALYEADHGDPEAAVRRLQSEWNRKHRSIQVADALGWALFKAGRAKEALPYARRATDEGLRSPQFSYHRGEIERELGLWGPARRHLAEALRMNPHFSPLLAPLAADALTALGELPEGGPRKVTGEEPDAEPVRGDGGTGGGQVKPKQEPSERPRSGSAGPSADGAGTGYGAGAGTGSSGTDASGAGSSATGSSGTYSGGTGQGTNPGDAGAGQQAPPSRQSPGQSAGTAPRQNANAQPPASGGPDNARPGGN</sequence>
<reference evidence="1" key="1">
    <citation type="submission" date="2024-03" db="EMBL/GenBank/DDBJ databases">
        <title>Novel Streptomyces species of biotechnological and ecological value are a feature of Machair soil.</title>
        <authorList>
            <person name="Prole J.R."/>
            <person name="Goodfellow M."/>
            <person name="Allenby N."/>
            <person name="Ward A.C."/>
        </authorList>
    </citation>
    <scope>NUCLEOTIDE SEQUENCE</scope>
    <source>
        <strain evidence="1">MS2.AVA.5</strain>
    </source>
</reference>
<evidence type="ECO:0000313" key="2">
    <source>
        <dbReference type="Proteomes" id="UP001377168"/>
    </source>
</evidence>
<name>A0ACC6PV91_9ACTN</name>
<proteinExistence type="predicted"/>
<gene>
    <name evidence="1" type="ORF">WKI67_17950</name>
</gene>
<organism evidence="1 2">
    <name type="scientific">Streptomyces achmelvichensis</name>
    <dbReference type="NCBI Taxonomy" id="3134111"/>
    <lineage>
        <taxon>Bacteria</taxon>
        <taxon>Bacillati</taxon>
        <taxon>Actinomycetota</taxon>
        <taxon>Actinomycetes</taxon>
        <taxon>Kitasatosporales</taxon>
        <taxon>Streptomycetaceae</taxon>
        <taxon>Streptomyces</taxon>
    </lineage>
</organism>
<dbReference type="EMBL" id="JBBKAJ010000022">
    <property type="protein sequence ID" value="MEJ8635266.1"/>
    <property type="molecule type" value="Genomic_DNA"/>
</dbReference>
<accession>A0ACC6PV91</accession>
<protein>
    <submittedName>
        <fullName evidence="1">Tetratricopeptide repeat protein</fullName>
    </submittedName>
</protein>
<keyword evidence="2" id="KW-1185">Reference proteome</keyword>
<comment type="caution">
    <text evidence="1">The sequence shown here is derived from an EMBL/GenBank/DDBJ whole genome shotgun (WGS) entry which is preliminary data.</text>
</comment>
<evidence type="ECO:0000313" key="1">
    <source>
        <dbReference type="EMBL" id="MEJ8635266.1"/>
    </source>
</evidence>